<accession>A0A662D1T6</accession>
<protein>
    <submittedName>
        <fullName evidence="1">Uncharacterized protein</fullName>
    </submittedName>
</protein>
<evidence type="ECO:0000313" key="2">
    <source>
        <dbReference type="Proteomes" id="UP000277457"/>
    </source>
</evidence>
<dbReference type="Proteomes" id="UP000277457">
    <property type="component" value="Unassembled WGS sequence"/>
</dbReference>
<gene>
    <name evidence="1" type="ORF">DRZ78_02080</name>
</gene>
<name>A0A662D1T6_UNCAE</name>
<evidence type="ECO:0000313" key="1">
    <source>
        <dbReference type="EMBL" id="RLE07951.1"/>
    </source>
</evidence>
<organism evidence="1 2">
    <name type="scientific">Aerophobetes bacterium</name>
    <dbReference type="NCBI Taxonomy" id="2030807"/>
    <lineage>
        <taxon>Bacteria</taxon>
        <taxon>Candidatus Aerophobota</taxon>
    </lineage>
</organism>
<dbReference type="EMBL" id="QMPY01000056">
    <property type="protein sequence ID" value="RLE07951.1"/>
    <property type="molecule type" value="Genomic_DNA"/>
</dbReference>
<dbReference type="AlphaFoldDB" id="A0A662D1T6"/>
<proteinExistence type="predicted"/>
<reference evidence="1 2" key="1">
    <citation type="submission" date="2018-06" db="EMBL/GenBank/DDBJ databases">
        <title>Extensive metabolic versatility and redundancy in microbially diverse, dynamic hydrothermal sediments.</title>
        <authorList>
            <person name="Dombrowski N."/>
            <person name="Teske A."/>
            <person name="Baker B.J."/>
        </authorList>
    </citation>
    <scope>NUCLEOTIDE SEQUENCE [LARGE SCALE GENOMIC DNA]</scope>
    <source>
        <strain evidence="1">B7_G13</strain>
    </source>
</reference>
<sequence>MVTSLEEVARVLRMKKEKLKKEGLKAYLRERLHELRAEIAAIYLRYRVSSFEELDEKINEGELKESDTFDDFTRLDYLESEEEKLRKLMEKLK</sequence>
<comment type="caution">
    <text evidence="1">The sequence shown here is derived from an EMBL/GenBank/DDBJ whole genome shotgun (WGS) entry which is preliminary data.</text>
</comment>